<evidence type="ECO:0000256" key="2">
    <source>
        <dbReference type="SAM" id="MobiDB-lite"/>
    </source>
</evidence>
<evidence type="ECO:0000259" key="3">
    <source>
        <dbReference type="PROSITE" id="PS50048"/>
    </source>
</evidence>
<proteinExistence type="predicted"/>
<feature type="region of interest" description="Disordered" evidence="2">
    <location>
        <begin position="399"/>
        <end position="506"/>
    </location>
</feature>
<reference evidence="4 5" key="1">
    <citation type="journal article" date="2018" name="Front. Microbiol.">
        <title>Genome-Wide Analysis of Corynespora cassiicola Leaf Fall Disease Putative Effectors.</title>
        <authorList>
            <person name="Lopez D."/>
            <person name="Ribeiro S."/>
            <person name="Label P."/>
            <person name="Fumanal B."/>
            <person name="Venisse J.S."/>
            <person name="Kohler A."/>
            <person name="de Oliveira R.R."/>
            <person name="Labutti K."/>
            <person name="Lipzen A."/>
            <person name="Lail K."/>
            <person name="Bauer D."/>
            <person name="Ohm R.A."/>
            <person name="Barry K.W."/>
            <person name="Spatafora J."/>
            <person name="Grigoriev I.V."/>
            <person name="Martin F.M."/>
            <person name="Pujade-Renaud V."/>
        </authorList>
    </citation>
    <scope>NUCLEOTIDE SEQUENCE [LARGE SCALE GENOMIC DNA]</scope>
    <source>
        <strain evidence="4 5">Philippines</strain>
    </source>
</reference>
<dbReference type="InterPro" id="IPR053181">
    <property type="entry name" value="EcdB-like_regulator"/>
</dbReference>
<evidence type="ECO:0000313" key="4">
    <source>
        <dbReference type="EMBL" id="PSN64477.1"/>
    </source>
</evidence>
<dbReference type="InterPro" id="IPR001138">
    <property type="entry name" value="Zn2Cys6_DnaBD"/>
</dbReference>
<dbReference type="Gene3D" id="4.10.240.10">
    <property type="entry name" value="Zn(2)-C6 fungal-type DNA-binding domain"/>
    <property type="match status" value="1"/>
</dbReference>
<dbReference type="InterPro" id="IPR036864">
    <property type="entry name" value="Zn2-C6_fun-type_DNA-bd_sf"/>
</dbReference>
<feature type="region of interest" description="Disordered" evidence="2">
    <location>
        <begin position="1"/>
        <end position="280"/>
    </location>
</feature>
<feature type="compositionally biased region" description="Polar residues" evidence="2">
    <location>
        <begin position="494"/>
        <end position="503"/>
    </location>
</feature>
<evidence type="ECO:0000256" key="1">
    <source>
        <dbReference type="ARBA" id="ARBA00023242"/>
    </source>
</evidence>
<dbReference type="Pfam" id="PF00172">
    <property type="entry name" value="Zn_clus"/>
    <property type="match status" value="1"/>
</dbReference>
<feature type="compositionally biased region" description="Pro residues" evidence="2">
    <location>
        <begin position="103"/>
        <end position="138"/>
    </location>
</feature>
<gene>
    <name evidence="4" type="ORF">BS50DRAFT_74842</name>
</gene>
<keyword evidence="1" id="KW-0539">Nucleus</keyword>
<feature type="region of interest" description="Disordered" evidence="2">
    <location>
        <begin position="735"/>
        <end position="768"/>
    </location>
</feature>
<dbReference type="GO" id="GO:0008270">
    <property type="term" value="F:zinc ion binding"/>
    <property type="evidence" value="ECO:0007669"/>
    <property type="project" value="InterPro"/>
</dbReference>
<dbReference type="PANTHER" id="PTHR47785:SF4">
    <property type="entry name" value="ZN(II)2CYS6 TRANSCRIPTION FACTOR (EUROFUNG)"/>
    <property type="match status" value="1"/>
</dbReference>
<accession>A0A2T2NGC1</accession>
<feature type="compositionally biased region" description="Pro residues" evidence="2">
    <location>
        <begin position="257"/>
        <end position="270"/>
    </location>
</feature>
<dbReference type="OrthoDB" id="5244761at2759"/>
<dbReference type="PROSITE" id="PS50048">
    <property type="entry name" value="ZN2_CY6_FUNGAL_2"/>
    <property type="match status" value="1"/>
</dbReference>
<feature type="compositionally biased region" description="Polar residues" evidence="2">
    <location>
        <begin position="34"/>
        <end position="51"/>
    </location>
</feature>
<feature type="compositionally biased region" description="Basic residues" evidence="2">
    <location>
        <begin position="80"/>
        <end position="92"/>
    </location>
</feature>
<organism evidence="4 5">
    <name type="scientific">Corynespora cassiicola Philippines</name>
    <dbReference type="NCBI Taxonomy" id="1448308"/>
    <lineage>
        <taxon>Eukaryota</taxon>
        <taxon>Fungi</taxon>
        <taxon>Dikarya</taxon>
        <taxon>Ascomycota</taxon>
        <taxon>Pezizomycotina</taxon>
        <taxon>Dothideomycetes</taxon>
        <taxon>Pleosporomycetidae</taxon>
        <taxon>Pleosporales</taxon>
        <taxon>Corynesporascaceae</taxon>
        <taxon>Corynespora</taxon>
    </lineage>
</organism>
<dbReference type="CDD" id="cd00067">
    <property type="entry name" value="GAL4"/>
    <property type="match status" value="1"/>
</dbReference>
<feature type="compositionally biased region" description="Pro residues" evidence="2">
    <location>
        <begin position="54"/>
        <end position="79"/>
    </location>
</feature>
<dbReference type="PROSITE" id="PS00463">
    <property type="entry name" value="ZN2_CY6_FUNGAL_1"/>
    <property type="match status" value="1"/>
</dbReference>
<feature type="compositionally biased region" description="Basic and acidic residues" evidence="2">
    <location>
        <begin position="1"/>
        <end position="16"/>
    </location>
</feature>
<dbReference type="EMBL" id="KZ678138">
    <property type="protein sequence ID" value="PSN64477.1"/>
    <property type="molecule type" value="Genomic_DNA"/>
</dbReference>
<protein>
    <recommendedName>
        <fullName evidence="3">Zn(2)-C6 fungal-type domain-containing protein</fullName>
    </recommendedName>
</protein>
<dbReference type="AlphaFoldDB" id="A0A2T2NGC1"/>
<sequence length="1198" mass="131826">MEGGDPDAHTQKRPRLDSVNPVYNGLPHPPHPPQTQSNRNSSHPTSVTSVQASSPPPARHYPPPHNLPPPSQPYPPQPHHPGHQGHHSHQPHLAHPAHSAHQAPPPHPPPGSQGPPPPPPGPQAQPHYPPGPPQPSPSIPASDIRAYSDPRNIPSPSQRTHGVNGSVTTLAARSTTIPQDNISTYRPPPHTPQATSAPEPHSSRSTSVSLDSKPPPPPPQGMEHGAPPGPWSMNPEQHRHHSNGSMSNGYSHQAISPPNPNEQPFHPPPMGQGQAPYGQPVGAYTPGPYMNQAAFGQAAQIRRKQVRATQACNNCRSRKQKCDEARPCQFCRENNFDCQYKDVPPPKQDRSMMQLQDSVNSISDTLKSFVEGFNTWKHSVESRLPPSKGGEVMQIASNHASPEQSFGVRGSMSEQSGSRMPTPVQGRAQIRRVNSMKTESPVVPHSNISPIPPHASTPIKQESILVPQQPATPAESVRTDHTQPVGDPSKDKSGLQSDHTTPAHQLLEEWPSMKTFYENLPAWRNLAERGHKITDYPMVFEQDRGLIRVWGIGEGQDANDGAQGPSSPESNDSDASSPAPVREGIWGYPPADHSSPSTLGGDATPHSRETVGGLGPDGKPNFQSATLWRLHSSYMQHIHSLHPFLNPSKLRKMISEFSAVYSPDLKGKTAASPGSAVPGYLNAGVKRKRSSSAFGDHYTPVQDPSVNGIERSLRNAIVLLVLALGKVCEYEEPLPAPQSERGLTSDGSWGFTRGSPHSANNSFSEEMETPQRNIDIIPGMAYYSYATDILGNQQGGNTVAHAQAMLLAALYLGQFARALESWSWINNACRISLVLIKADMDKIERKIYFDAAHPVPQFTEKENYRLNLVKCVYWTCLQLETDILAEMSTLPPTEISKYQDRISYPSGVFEKFPTNPDAMTYNENSEHDKTMWIYSSHIHLRVILNEAHNTLYGATGRKRSPNFDTTNVKEVASTARFHADILLSWRRLLPQELSWDDGDPPSTDIHIARLRAKYYGGHYMILRPFLHIAVHDIPLPPGPPTAWSQTSSPAAMVESAGTPTHNSMSRNLIDLTPGQDEVLNVAHQCITSAIRSTIAFDRVGAHPNGVYTRFENKRPRRLILTNIFGTMHAQFGNMIVLAAVWKSRLRQFLPEDTMLTKSNLIDLFDRTTKVLGEVAPNSPILKMDLDILHNVRKQLNLK</sequence>
<feature type="compositionally biased region" description="Polar residues" evidence="2">
    <location>
        <begin position="755"/>
        <end position="764"/>
    </location>
</feature>
<feature type="compositionally biased region" description="Polar residues" evidence="2">
    <location>
        <begin position="243"/>
        <end position="256"/>
    </location>
</feature>
<dbReference type="STRING" id="1448308.A0A2T2NGC1"/>
<dbReference type="SUPFAM" id="SSF57701">
    <property type="entry name" value="Zn2/Cys6 DNA-binding domain"/>
    <property type="match status" value="1"/>
</dbReference>
<dbReference type="PANTHER" id="PTHR47785">
    <property type="entry name" value="ZN(II)2CYS6 TRANSCRIPTION FACTOR (EUROFUNG)-RELATED-RELATED"/>
    <property type="match status" value="1"/>
</dbReference>
<dbReference type="CDD" id="cd12148">
    <property type="entry name" value="fungal_TF_MHR"/>
    <property type="match status" value="1"/>
</dbReference>
<evidence type="ECO:0000313" key="5">
    <source>
        <dbReference type="Proteomes" id="UP000240883"/>
    </source>
</evidence>
<keyword evidence="5" id="KW-1185">Reference proteome</keyword>
<dbReference type="GO" id="GO:0000981">
    <property type="term" value="F:DNA-binding transcription factor activity, RNA polymerase II-specific"/>
    <property type="evidence" value="ECO:0007669"/>
    <property type="project" value="InterPro"/>
</dbReference>
<dbReference type="SMART" id="SM00066">
    <property type="entry name" value="GAL4"/>
    <property type="match status" value="1"/>
</dbReference>
<feature type="domain" description="Zn(2)-C6 fungal-type" evidence="3">
    <location>
        <begin position="311"/>
        <end position="340"/>
    </location>
</feature>
<feature type="compositionally biased region" description="Low complexity" evidence="2">
    <location>
        <begin position="565"/>
        <end position="580"/>
    </location>
</feature>
<name>A0A2T2NGC1_CORCC</name>
<dbReference type="Proteomes" id="UP000240883">
    <property type="component" value="Unassembled WGS sequence"/>
</dbReference>
<feature type="region of interest" description="Disordered" evidence="2">
    <location>
        <begin position="554"/>
        <end position="618"/>
    </location>
</feature>
<feature type="compositionally biased region" description="Low complexity" evidence="2">
    <location>
        <begin position="93"/>
        <end position="102"/>
    </location>
</feature>
<feature type="compositionally biased region" description="Polar residues" evidence="2">
    <location>
        <begin position="154"/>
        <end position="184"/>
    </location>
</feature>